<evidence type="ECO:0000313" key="5">
    <source>
        <dbReference type="EMBL" id="CAA6798422.1"/>
    </source>
</evidence>
<evidence type="ECO:0000256" key="4">
    <source>
        <dbReference type="PIRSR" id="PIRSR613078-2"/>
    </source>
</evidence>
<feature type="binding site" evidence="4">
    <location>
        <begin position="10"/>
        <end position="17"/>
    </location>
    <ligand>
        <name>substrate</name>
    </ligand>
</feature>
<dbReference type="PANTHER" id="PTHR48100">
    <property type="entry name" value="BROAD-SPECIFICITY PHOSPHATASE YOR283W-RELATED"/>
    <property type="match status" value="1"/>
</dbReference>
<evidence type="ECO:0000256" key="2">
    <source>
        <dbReference type="ARBA" id="ARBA00023235"/>
    </source>
</evidence>
<dbReference type="EMBL" id="CACVAP010000002">
    <property type="protein sequence ID" value="CAA6798422.1"/>
    <property type="molecule type" value="Genomic_DNA"/>
</dbReference>
<keyword evidence="2" id="KW-0413">Isomerase</keyword>
<dbReference type="PROSITE" id="PS00175">
    <property type="entry name" value="PG_MUTASE"/>
    <property type="match status" value="1"/>
</dbReference>
<dbReference type="InterPro" id="IPR013078">
    <property type="entry name" value="His_Pase_superF_clade-1"/>
</dbReference>
<feature type="binding site" evidence="4">
    <location>
        <position position="101"/>
    </location>
    <ligand>
        <name>substrate</name>
    </ligand>
</feature>
<dbReference type="Gene3D" id="3.40.50.1240">
    <property type="entry name" value="Phosphoglycerate mutase-like"/>
    <property type="match status" value="1"/>
</dbReference>
<evidence type="ECO:0000256" key="1">
    <source>
        <dbReference type="ARBA" id="ARBA00023152"/>
    </source>
</evidence>
<dbReference type="GO" id="GO:0005737">
    <property type="term" value="C:cytoplasm"/>
    <property type="evidence" value="ECO:0007669"/>
    <property type="project" value="TreeGrafter"/>
</dbReference>
<gene>
    <name evidence="5" type="ORF">HELGO_WM9825</name>
</gene>
<feature type="binding site" evidence="4">
    <location>
        <begin position="90"/>
        <end position="93"/>
    </location>
    <ligand>
        <name>substrate</name>
    </ligand>
</feature>
<dbReference type="InterPro" id="IPR001345">
    <property type="entry name" value="PG/BPGM_mutase_AS"/>
</dbReference>
<dbReference type="AlphaFoldDB" id="A0A6S6RZK1"/>
<dbReference type="InterPro" id="IPR050275">
    <property type="entry name" value="PGM_Phosphatase"/>
</dbReference>
<dbReference type="CDD" id="cd07067">
    <property type="entry name" value="HP_PGM_like"/>
    <property type="match status" value="1"/>
</dbReference>
<evidence type="ECO:0000256" key="3">
    <source>
        <dbReference type="PIRSR" id="PIRSR613078-1"/>
    </source>
</evidence>
<protein>
    <submittedName>
        <fullName evidence="5">Phosphoglycerate mutase family (Rhiz)</fullName>
    </submittedName>
</protein>
<dbReference type="GO" id="GO:0016791">
    <property type="term" value="F:phosphatase activity"/>
    <property type="evidence" value="ECO:0007669"/>
    <property type="project" value="TreeGrafter"/>
</dbReference>
<reference evidence="5" key="1">
    <citation type="submission" date="2020-01" db="EMBL/GenBank/DDBJ databases">
        <authorList>
            <person name="Meier V. D."/>
            <person name="Meier V D."/>
        </authorList>
    </citation>
    <scope>NUCLEOTIDE SEQUENCE</scope>
    <source>
        <strain evidence="5">HLG_WM_MAG_06</strain>
    </source>
</reference>
<dbReference type="SUPFAM" id="SSF53254">
    <property type="entry name" value="Phosphoglycerate mutase-like"/>
    <property type="match status" value="1"/>
</dbReference>
<organism evidence="5">
    <name type="scientific">uncultured Sulfurovum sp</name>
    <dbReference type="NCBI Taxonomy" id="269237"/>
    <lineage>
        <taxon>Bacteria</taxon>
        <taxon>Pseudomonadati</taxon>
        <taxon>Campylobacterota</taxon>
        <taxon>Epsilonproteobacteria</taxon>
        <taxon>Campylobacterales</taxon>
        <taxon>Sulfurovaceae</taxon>
        <taxon>Sulfurovum</taxon>
        <taxon>environmental samples</taxon>
    </lineage>
</organism>
<dbReference type="SMART" id="SM00855">
    <property type="entry name" value="PGAM"/>
    <property type="match status" value="1"/>
</dbReference>
<proteinExistence type="predicted"/>
<name>A0A6S6RZK1_9BACT</name>
<feature type="active site" description="Proton donor/acceptor" evidence="3">
    <location>
        <position position="90"/>
    </location>
</feature>
<dbReference type="PIRSF" id="PIRSF000709">
    <property type="entry name" value="6PFK_2-Ptase"/>
    <property type="match status" value="1"/>
</dbReference>
<dbReference type="InterPro" id="IPR029033">
    <property type="entry name" value="His_PPase_superfam"/>
</dbReference>
<keyword evidence="1" id="KW-0324">Glycolysis</keyword>
<sequence>MKLPTIYLLRHGQTVWNAEGRYQGQLDSPLTKKGEAQAKINALKLKKYIDINSVKFFSSPLGRAKDTAKIIARLNDMNTSDIIFEEAIQEFNYGIFEGQTKEYCKTQYALEFKERETDKFNYIVEGGESYVKVYERLNIWLKSIQNEKVIVVVAHEMINRALRGIYCGMESNEMLTLRQANDVLIKLENASEEILD</sequence>
<feature type="binding site" evidence="4">
    <location>
        <position position="63"/>
    </location>
    <ligand>
        <name>substrate</name>
    </ligand>
</feature>
<dbReference type="Pfam" id="PF00300">
    <property type="entry name" value="His_Phos_1"/>
    <property type="match status" value="1"/>
</dbReference>
<dbReference type="PANTHER" id="PTHR48100:SF1">
    <property type="entry name" value="HISTIDINE PHOSPHATASE FAMILY PROTEIN-RELATED"/>
    <property type="match status" value="1"/>
</dbReference>
<feature type="active site" description="Tele-phosphohistidine intermediate" evidence="3">
    <location>
        <position position="11"/>
    </location>
</feature>
<accession>A0A6S6RZK1</accession>